<keyword evidence="3" id="KW-1185">Reference proteome</keyword>
<feature type="region of interest" description="Disordered" evidence="1">
    <location>
        <begin position="112"/>
        <end position="132"/>
    </location>
</feature>
<evidence type="ECO:0000256" key="1">
    <source>
        <dbReference type="SAM" id="MobiDB-lite"/>
    </source>
</evidence>
<feature type="region of interest" description="Disordered" evidence="1">
    <location>
        <begin position="596"/>
        <end position="619"/>
    </location>
</feature>
<dbReference type="Proteomes" id="UP000027195">
    <property type="component" value="Unassembled WGS sequence"/>
</dbReference>
<organism evidence="2 3">
    <name type="scientific">Botryobasidium botryosum (strain FD-172 SS1)</name>
    <dbReference type="NCBI Taxonomy" id="930990"/>
    <lineage>
        <taxon>Eukaryota</taxon>
        <taxon>Fungi</taxon>
        <taxon>Dikarya</taxon>
        <taxon>Basidiomycota</taxon>
        <taxon>Agaricomycotina</taxon>
        <taxon>Agaricomycetes</taxon>
        <taxon>Cantharellales</taxon>
        <taxon>Botryobasidiaceae</taxon>
        <taxon>Botryobasidium</taxon>
    </lineage>
</organism>
<name>A0A067MLE8_BOTB1</name>
<feature type="compositionally biased region" description="Polar residues" evidence="1">
    <location>
        <begin position="240"/>
        <end position="249"/>
    </location>
</feature>
<evidence type="ECO:0000313" key="3">
    <source>
        <dbReference type="Proteomes" id="UP000027195"/>
    </source>
</evidence>
<feature type="region of interest" description="Disordered" evidence="1">
    <location>
        <begin position="200"/>
        <end position="277"/>
    </location>
</feature>
<dbReference type="HOGENOM" id="CLU_441432_0_0_1"/>
<proteinExistence type="predicted"/>
<dbReference type="InParanoid" id="A0A067MLE8"/>
<feature type="region of interest" description="Disordered" evidence="1">
    <location>
        <begin position="1"/>
        <end position="52"/>
    </location>
</feature>
<evidence type="ECO:0000313" key="2">
    <source>
        <dbReference type="EMBL" id="KDQ16593.1"/>
    </source>
</evidence>
<feature type="compositionally biased region" description="Basic and acidic residues" evidence="1">
    <location>
        <begin position="223"/>
        <end position="239"/>
    </location>
</feature>
<sequence length="619" mass="67978">MVNTRPKNAASHPGQVVLDADSDGKKKCRSPAEVKREREEKERLRKEAEEKLTRGIQAAAQLEDQINAMESAKRANAANPKAAAATLAVPTPVQVHSDTDLQDYQRSMALVSDEEHDAADLDYDESQDVEEDIEETYCNSDDYSCSQAVDPSEPAHIRIARLEKELAELRGVAAPLSSIKGKGKISPKKKLDLHAEIMAERRSKDQSSIEAVSESARHSKKRPSQERYSHSKIDLRDAHQCSSHSSINGKSKAARIASTSGGLEDARTVPTSPFPAVGKPRTASRLIAPAWAHAAAKLALINNHIQGEGSHSTDRGQEGDGGRATTLMPIRVKPISINTTPTTRSSATEVLDAIVTTGTRSRPTMNDLPIGTWEIFKSDFLPAYFDFLGSRIHPFDMSESRLIVEQQFIWDTYLGSFEVNIAPRSPVYKLLISTYQIQQRSYEWKTGLGQAAFIAVGELWESDKDFFGTALGRAKYVKWALGQKKPFSWENGHDFLNPFHGPLVLAVLAKHFDEANGKYGYGNPCGALALSATAAERALSAWSTGSLEKVADFGAKVWRDITKSYMVSILQLSDDEWVSIIDEALTIRRLKDKDTPANLSTSGENTGDDRSMLISGPLS</sequence>
<reference evidence="3" key="1">
    <citation type="journal article" date="2014" name="Proc. Natl. Acad. Sci. U.S.A.">
        <title>Extensive sampling of basidiomycete genomes demonstrates inadequacy of the white-rot/brown-rot paradigm for wood decay fungi.</title>
        <authorList>
            <person name="Riley R."/>
            <person name="Salamov A.A."/>
            <person name="Brown D.W."/>
            <person name="Nagy L.G."/>
            <person name="Floudas D."/>
            <person name="Held B.W."/>
            <person name="Levasseur A."/>
            <person name="Lombard V."/>
            <person name="Morin E."/>
            <person name="Otillar R."/>
            <person name="Lindquist E.A."/>
            <person name="Sun H."/>
            <person name="LaButti K.M."/>
            <person name="Schmutz J."/>
            <person name="Jabbour D."/>
            <person name="Luo H."/>
            <person name="Baker S.E."/>
            <person name="Pisabarro A.G."/>
            <person name="Walton J.D."/>
            <person name="Blanchette R.A."/>
            <person name="Henrissat B."/>
            <person name="Martin F."/>
            <person name="Cullen D."/>
            <person name="Hibbett D.S."/>
            <person name="Grigoriev I.V."/>
        </authorList>
    </citation>
    <scope>NUCLEOTIDE SEQUENCE [LARGE SCALE GENOMIC DNA]</scope>
    <source>
        <strain evidence="3">FD-172 SS1</strain>
    </source>
</reference>
<gene>
    <name evidence="2" type="ORF">BOTBODRAFT_43493</name>
</gene>
<dbReference type="AlphaFoldDB" id="A0A067MLE8"/>
<feature type="compositionally biased region" description="Basic and acidic residues" evidence="1">
    <location>
        <begin position="22"/>
        <end position="52"/>
    </location>
</feature>
<accession>A0A067MLE8</accession>
<protein>
    <submittedName>
        <fullName evidence="2">Uncharacterized protein</fullName>
    </submittedName>
</protein>
<dbReference type="EMBL" id="KL198027">
    <property type="protein sequence ID" value="KDQ16593.1"/>
    <property type="molecule type" value="Genomic_DNA"/>
</dbReference>